<reference evidence="1" key="2">
    <citation type="journal article" date="2022" name="New Phytol.">
        <title>Evolutionary transition to the ectomycorrhizal habit in the genomes of a hyperdiverse lineage of mushroom-forming fungi.</title>
        <authorList>
            <person name="Looney B."/>
            <person name="Miyauchi S."/>
            <person name="Morin E."/>
            <person name="Drula E."/>
            <person name="Courty P.E."/>
            <person name="Kohler A."/>
            <person name="Kuo A."/>
            <person name="LaButti K."/>
            <person name="Pangilinan J."/>
            <person name="Lipzen A."/>
            <person name="Riley R."/>
            <person name="Andreopoulos W."/>
            <person name="He G."/>
            <person name="Johnson J."/>
            <person name="Nolan M."/>
            <person name="Tritt A."/>
            <person name="Barry K.W."/>
            <person name="Grigoriev I.V."/>
            <person name="Nagy L.G."/>
            <person name="Hibbett D."/>
            <person name="Henrissat B."/>
            <person name="Matheny P.B."/>
            <person name="Labbe J."/>
            <person name="Martin F.M."/>
        </authorList>
    </citation>
    <scope>NUCLEOTIDE SEQUENCE</scope>
    <source>
        <strain evidence="1">EC-137</strain>
    </source>
</reference>
<keyword evidence="1" id="KW-0675">Receptor</keyword>
<dbReference type="EMBL" id="MU273472">
    <property type="protein sequence ID" value="KAI0036396.1"/>
    <property type="molecule type" value="Genomic_DNA"/>
</dbReference>
<dbReference type="Proteomes" id="UP000814128">
    <property type="component" value="Unassembled WGS sequence"/>
</dbReference>
<evidence type="ECO:0000313" key="1">
    <source>
        <dbReference type="EMBL" id="KAI0036396.1"/>
    </source>
</evidence>
<proteinExistence type="predicted"/>
<gene>
    <name evidence="1" type="ORF">K488DRAFT_82188</name>
</gene>
<sequence>MAVDLTYPLLPIFCVIDAALMLLVLMTHFIRQSWNLGVSFLCFWLFWDLLTCGIDAVVWADNADLKMVLDNVVEWTVGFGVPALVTGVFYYIVQGLRFQIEEGFGCSDTVNTSGLSFLLIYSWPIILPSISLLFYCPKIIFVFYRYSRATNDFLQSNDSVSRPNYIRLLALASVDIVLTLPFGIVSVVEEVNDLFPGFPLQFYEGWTFTHSDWAPASYPYVAYESKGGWVLANYYLSRWSSVTLALVIFLLFGLTGDARATYRRGFYTVSKLFGLKLAGSRQCENLGDIAFDRPQVDTMFMNQYFLFR</sequence>
<name>A0ACB8QYG5_9AGAM</name>
<comment type="caution">
    <text evidence="1">The sequence shown here is derived from an EMBL/GenBank/DDBJ whole genome shotgun (WGS) entry which is preliminary data.</text>
</comment>
<protein>
    <submittedName>
        <fullName evidence="1">Pheromone A receptor-domain-containing protein</fullName>
    </submittedName>
</protein>
<keyword evidence="2" id="KW-1185">Reference proteome</keyword>
<organism evidence="1 2">
    <name type="scientific">Vararia minispora EC-137</name>
    <dbReference type="NCBI Taxonomy" id="1314806"/>
    <lineage>
        <taxon>Eukaryota</taxon>
        <taxon>Fungi</taxon>
        <taxon>Dikarya</taxon>
        <taxon>Basidiomycota</taxon>
        <taxon>Agaricomycotina</taxon>
        <taxon>Agaricomycetes</taxon>
        <taxon>Russulales</taxon>
        <taxon>Lachnocladiaceae</taxon>
        <taxon>Vararia</taxon>
    </lineage>
</organism>
<reference evidence="1" key="1">
    <citation type="submission" date="2021-02" db="EMBL/GenBank/DDBJ databases">
        <authorList>
            <consortium name="DOE Joint Genome Institute"/>
            <person name="Ahrendt S."/>
            <person name="Looney B.P."/>
            <person name="Miyauchi S."/>
            <person name="Morin E."/>
            <person name="Drula E."/>
            <person name="Courty P.E."/>
            <person name="Chicoki N."/>
            <person name="Fauchery L."/>
            <person name="Kohler A."/>
            <person name="Kuo A."/>
            <person name="Labutti K."/>
            <person name="Pangilinan J."/>
            <person name="Lipzen A."/>
            <person name="Riley R."/>
            <person name="Andreopoulos W."/>
            <person name="He G."/>
            <person name="Johnson J."/>
            <person name="Barry K.W."/>
            <person name="Grigoriev I.V."/>
            <person name="Nagy L."/>
            <person name="Hibbett D."/>
            <person name="Henrissat B."/>
            <person name="Matheny P.B."/>
            <person name="Labbe J."/>
            <person name="Martin F."/>
        </authorList>
    </citation>
    <scope>NUCLEOTIDE SEQUENCE</scope>
    <source>
        <strain evidence="1">EC-137</strain>
    </source>
</reference>
<accession>A0ACB8QYG5</accession>
<evidence type="ECO:0000313" key="2">
    <source>
        <dbReference type="Proteomes" id="UP000814128"/>
    </source>
</evidence>